<dbReference type="Proteomes" id="UP000765509">
    <property type="component" value="Unassembled WGS sequence"/>
</dbReference>
<evidence type="ECO:0000313" key="1">
    <source>
        <dbReference type="EMBL" id="MBW0576125.1"/>
    </source>
</evidence>
<keyword evidence="2" id="KW-1185">Reference proteome</keyword>
<name>A0A9Q3PWV0_9BASI</name>
<dbReference type="AlphaFoldDB" id="A0A9Q3PWV0"/>
<dbReference type="OrthoDB" id="2518328at2759"/>
<proteinExistence type="predicted"/>
<dbReference type="EMBL" id="AVOT02097707">
    <property type="protein sequence ID" value="MBW0576125.1"/>
    <property type="molecule type" value="Genomic_DNA"/>
</dbReference>
<comment type="caution">
    <text evidence="1">The sequence shown here is derived from an EMBL/GenBank/DDBJ whole genome shotgun (WGS) entry which is preliminary data.</text>
</comment>
<accession>A0A9Q3PWV0</accession>
<sequence length="124" mass="14168">MDKINEANLNIPKLSTPLSHIRIPVKPEEEITNPIITDLSNQDNIQVLMREAPQLKEWQIFTGEGQYAHMAFIKTIDTLQEDYSIPDELVTARLHSLFEKSEKRLYHGITQRNGKNTGLGGKNK</sequence>
<organism evidence="1 2">
    <name type="scientific">Austropuccinia psidii MF-1</name>
    <dbReference type="NCBI Taxonomy" id="1389203"/>
    <lineage>
        <taxon>Eukaryota</taxon>
        <taxon>Fungi</taxon>
        <taxon>Dikarya</taxon>
        <taxon>Basidiomycota</taxon>
        <taxon>Pucciniomycotina</taxon>
        <taxon>Pucciniomycetes</taxon>
        <taxon>Pucciniales</taxon>
        <taxon>Sphaerophragmiaceae</taxon>
        <taxon>Austropuccinia</taxon>
    </lineage>
</organism>
<gene>
    <name evidence="1" type="ORF">O181_115840</name>
</gene>
<reference evidence="1" key="1">
    <citation type="submission" date="2021-03" db="EMBL/GenBank/DDBJ databases">
        <title>Draft genome sequence of rust myrtle Austropuccinia psidii MF-1, a brazilian biotype.</title>
        <authorList>
            <person name="Quecine M.C."/>
            <person name="Pachon D.M.R."/>
            <person name="Bonatelli M.L."/>
            <person name="Correr F.H."/>
            <person name="Franceschini L.M."/>
            <person name="Leite T.F."/>
            <person name="Margarido G.R.A."/>
            <person name="Almeida C.A."/>
            <person name="Ferrarezi J.A."/>
            <person name="Labate C.A."/>
        </authorList>
    </citation>
    <scope>NUCLEOTIDE SEQUENCE</scope>
    <source>
        <strain evidence="1">MF-1</strain>
    </source>
</reference>
<protein>
    <submittedName>
        <fullName evidence="1">Uncharacterized protein</fullName>
    </submittedName>
</protein>
<evidence type="ECO:0000313" key="2">
    <source>
        <dbReference type="Proteomes" id="UP000765509"/>
    </source>
</evidence>